<proteinExistence type="predicted"/>
<evidence type="ECO:0000313" key="2">
    <source>
        <dbReference type="EMBL" id="KAL0453364.1"/>
    </source>
</evidence>
<gene>
    <name evidence="2" type="ORF">Slati_1314500</name>
</gene>
<evidence type="ECO:0000259" key="1">
    <source>
        <dbReference type="Pfam" id="PF22936"/>
    </source>
</evidence>
<dbReference type="Pfam" id="PF22936">
    <property type="entry name" value="Pol_BBD"/>
    <property type="match status" value="1"/>
</dbReference>
<organism evidence="2">
    <name type="scientific">Sesamum latifolium</name>
    <dbReference type="NCBI Taxonomy" id="2727402"/>
    <lineage>
        <taxon>Eukaryota</taxon>
        <taxon>Viridiplantae</taxon>
        <taxon>Streptophyta</taxon>
        <taxon>Embryophyta</taxon>
        <taxon>Tracheophyta</taxon>
        <taxon>Spermatophyta</taxon>
        <taxon>Magnoliopsida</taxon>
        <taxon>eudicotyledons</taxon>
        <taxon>Gunneridae</taxon>
        <taxon>Pentapetalae</taxon>
        <taxon>asterids</taxon>
        <taxon>lamiids</taxon>
        <taxon>Lamiales</taxon>
        <taxon>Pedaliaceae</taxon>
        <taxon>Sesamum</taxon>
    </lineage>
</organism>
<dbReference type="EMBL" id="JACGWN010000004">
    <property type="protein sequence ID" value="KAL0453364.1"/>
    <property type="molecule type" value="Genomic_DNA"/>
</dbReference>
<accession>A0AAW2XH29</accession>
<dbReference type="AlphaFoldDB" id="A0AAW2XH29"/>
<name>A0AAW2XH29_9LAMI</name>
<protein>
    <recommendedName>
        <fullName evidence="1">Retrovirus-related Pol polyprotein from transposon TNT 1-94-like beta-barrel domain-containing protein</fullName>
    </recommendedName>
</protein>
<reference evidence="2" key="2">
    <citation type="journal article" date="2024" name="Plant">
        <title>Genomic evolution and insights into agronomic trait innovations of Sesamum species.</title>
        <authorList>
            <person name="Miao H."/>
            <person name="Wang L."/>
            <person name="Qu L."/>
            <person name="Liu H."/>
            <person name="Sun Y."/>
            <person name="Le M."/>
            <person name="Wang Q."/>
            <person name="Wei S."/>
            <person name="Zheng Y."/>
            <person name="Lin W."/>
            <person name="Duan Y."/>
            <person name="Cao H."/>
            <person name="Xiong S."/>
            <person name="Wang X."/>
            <person name="Wei L."/>
            <person name="Li C."/>
            <person name="Ma Q."/>
            <person name="Ju M."/>
            <person name="Zhao R."/>
            <person name="Li G."/>
            <person name="Mu C."/>
            <person name="Tian Q."/>
            <person name="Mei H."/>
            <person name="Zhang T."/>
            <person name="Gao T."/>
            <person name="Zhang H."/>
        </authorList>
    </citation>
    <scope>NUCLEOTIDE SEQUENCE</scope>
    <source>
        <strain evidence="2">KEN1</strain>
    </source>
</reference>
<dbReference type="PANTHER" id="PTHR47592">
    <property type="entry name" value="PBF68 PROTEIN"/>
    <property type="match status" value="1"/>
</dbReference>
<reference evidence="2" key="1">
    <citation type="submission" date="2020-06" db="EMBL/GenBank/DDBJ databases">
        <authorList>
            <person name="Li T."/>
            <person name="Hu X."/>
            <person name="Zhang T."/>
            <person name="Song X."/>
            <person name="Zhang H."/>
            <person name="Dai N."/>
            <person name="Sheng W."/>
            <person name="Hou X."/>
            <person name="Wei L."/>
        </authorList>
    </citation>
    <scope>NUCLEOTIDE SEQUENCE</scope>
    <source>
        <strain evidence="2">KEN1</strain>
        <tissue evidence="2">Leaf</tissue>
    </source>
</reference>
<dbReference type="InterPro" id="IPR054722">
    <property type="entry name" value="PolX-like_BBD"/>
</dbReference>
<sequence length="172" mass="18992">MSKKPTSQPKPQINITEQEEVIATVVVEANLVENDTDWILDTGASRHFCSNKELFQELQEAHVDEYIFMGNSTTAEVLGKGKVFLKLTSGKTLTLNDVLYVPSLRRNLISGSLLNKAGLKIVLEADKVIITKNGNFVGKGYMMYGLFVLNTISTVSNKFASSSVYLIESINI</sequence>
<dbReference type="PANTHER" id="PTHR47592:SF30">
    <property type="entry name" value="CCHC-TYPE DOMAIN-CONTAINING PROTEIN"/>
    <property type="match status" value="1"/>
</dbReference>
<comment type="caution">
    <text evidence="2">The sequence shown here is derived from an EMBL/GenBank/DDBJ whole genome shotgun (WGS) entry which is preliminary data.</text>
</comment>
<feature type="domain" description="Retrovirus-related Pol polyprotein from transposon TNT 1-94-like beta-barrel" evidence="1">
    <location>
        <begin position="38"/>
        <end position="118"/>
    </location>
</feature>